<evidence type="ECO:0000256" key="1">
    <source>
        <dbReference type="ARBA" id="ARBA00023015"/>
    </source>
</evidence>
<dbReference type="EMBL" id="LT670818">
    <property type="protein sequence ID" value="SHH39851.1"/>
    <property type="molecule type" value="Genomic_DNA"/>
</dbReference>
<dbReference type="AlphaFoldDB" id="A0A1M5SMR0"/>
<dbReference type="Gene3D" id="1.10.10.10">
    <property type="entry name" value="Winged helix-like DNA-binding domain superfamily/Winged helix DNA-binding domain"/>
    <property type="match status" value="1"/>
</dbReference>
<name>A0A1M5SMR0_9BRAD</name>
<dbReference type="InterPro" id="IPR036388">
    <property type="entry name" value="WH-like_DNA-bd_sf"/>
</dbReference>
<dbReference type="PANTHER" id="PTHR33204">
    <property type="entry name" value="TRANSCRIPTIONAL REGULATOR, MARR FAMILY"/>
    <property type="match status" value="1"/>
</dbReference>
<dbReference type="Pfam" id="PF01638">
    <property type="entry name" value="HxlR"/>
    <property type="match status" value="1"/>
</dbReference>
<accession>A0A1M5SMR0</accession>
<evidence type="ECO:0000313" key="6">
    <source>
        <dbReference type="Proteomes" id="UP000190675"/>
    </source>
</evidence>
<dbReference type="GO" id="GO:0003677">
    <property type="term" value="F:DNA binding"/>
    <property type="evidence" value="ECO:0007669"/>
    <property type="project" value="UniProtKB-KW"/>
</dbReference>
<evidence type="ECO:0000313" key="5">
    <source>
        <dbReference type="EMBL" id="SHH39851.1"/>
    </source>
</evidence>
<protein>
    <submittedName>
        <fullName evidence="5">Transcriptional regulator, HxlR family</fullName>
    </submittedName>
</protein>
<keyword evidence="2" id="KW-0238">DNA-binding</keyword>
<dbReference type="SUPFAM" id="SSF46785">
    <property type="entry name" value="Winged helix' DNA-binding domain"/>
    <property type="match status" value="1"/>
</dbReference>
<dbReference type="InterPro" id="IPR036390">
    <property type="entry name" value="WH_DNA-bd_sf"/>
</dbReference>
<dbReference type="RefSeq" id="WP_079570352.1">
    <property type="nucleotide sequence ID" value="NZ_LT670818.1"/>
</dbReference>
<gene>
    <name evidence="5" type="ORF">SAMN05444169_7243</name>
</gene>
<dbReference type="PROSITE" id="PS51118">
    <property type="entry name" value="HTH_HXLR"/>
    <property type="match status" value="1"/>
</dbReference>
<evidence type="ECO:0000259" key="4">
    <source>
        <dbReference type="PROSITE" id="PS51118"/>
    </source>
</evidence>
<reference evidence="5 6" key="1">
    <citation type="submission" date="2016-11" db="EMBL/GenBank/DDBJ databases">
        <authorList>
            <person name="Jaros S."/>
            <person name="Januszkiewicz K."/>
            <person name="Wedrychowicz H."/>
        </authorList>
    </citation>
    <scope>NUCLEOTIDE SEQUENCE [LARGE SCALE GENOMIC DNA]</scope>
    <source>
        <strain evidence="5 6">GAS242</strain>
    </source>
</reference>
<keyword evidence="3" id="KW-0804">Transcription</keyword>
<evidence type="ECO:0000256" key="3">
    <source>
        <dbReference type="ARBA" id="ARBA00023163"/>
    </source>
</evidence>
<keyword evidence="1" id="KW-0805">Transcription regulation</keyword>
<dbReference type="PANTHER" id="PTHR33204:SF39">
    <property type="entry name" value="TRANSCRIPTIONAL REGULATORY PROTEIN"/>
    <property type="match status" value="1"/>
</dbReference>
<dbReference type="OrthoDB" id="9800350at2"/>
<dbReference type="Proteomes" id="UP000190675">
    <property type="component" value="Chromosome I"/>
</dbReference>
<proteinExistence type="predicted"/>
<organism evidence="5 6">
    <name type="scientific">Bradyrhizobium erythrophlei</name>
    <dbReference type="NCBI Taxonomy" id="1437360"/>
    <lineage>
        <taxon>Bacteria</taxon>
        <taxon>Pseudomonadati</taxon>
        <taxon>Pseudomonadota</taxon>
        <taxon>Alphaproteobacteria</taxon>
        <taxon>Hyphomicrobiales</taxon>
        <taxon>Nitrobacteraceae</taxon>
        <taxon>Bradyrhizobium</taxon>
    </lineage>
</organism>
<evidence type="ECO:0000256" key="2">
    <source>
        <dbReference type="ARBA" id="ARBA00023125"/>
    </source>
</evidence>
<dbReference type="InterPro" id="IPR002577">
    <property type="entry name" value="HTH_HxlR"/>
</dbReference>
<feature type="domain" description="HTH hxlR-type" evidence="4">
    <location>
        <begin position="9"/>
        <end position="117"/>
    </location>
</feature>
<sequence>MSDTHIDVCEGGHSPEERSAFADILAHIGDKWTVLVVGVLAHGPMRYSQIFKLVEGISQRMLTLTLKSLERDGLVTRTVYPTNPPRVDYELTERGKTLIVPLHMLWAWAQANRTAIEGTRRNFDQQRSKDGAAA</sequence>